<evidence type="ECO:0000256" key="1">
    <source>
        <dbReference type="ARBA" id="ARBA00023015"/>
    </source>
</evidence>
<evidence type="ECO:0000313" key="5">
    <source>
        <dbReference type="EMBL" id="WSE34728.1"/>
    </source>
</evidence>
<dbReference type="SUPFAM" id="SSF46689">
    <property type="entry name" value="Homeodomain-like"/>
    <property type="match status" value="2"/>
</dbReference>
<keyword evidence="3" id="KW-0804">Transcription</keyword>
<dbReference type="Gene3D" id="1.10.10.60">
    <property type="entry name" value="Homeodomain-like"/>
    <property type="match status" value="1"/>
</dbReference>
<evidence type="ECO:0000259" key="4">
    <source>
        <dbReference type="PROSITE" id="PS01124"/>
    </source>
</evidence>
<reference evidence="5 6" key="1">
    <citation type="journal article" date="2015" name="Int. J. Syst. Evol. Microbiol.">
        <title>Amycolatopsis rhabdoformis sp. nov., an actinomycete isolated from a tropical forest soil.</title>
        <authorList>
            <person name="Souza W.R."/>
            <person name="Silva R.E."/>
            <person name="Goodfellow M."/>
            <person name="Busarakam K."/>
            <person name="Figueiro F.S."/>
            <person name="Ferreira D."/>
            <person name="Rodrigues-Filho E."/>
            <person name="Moraes L.A.B."/>
            <person name="Zucchi T.D."/>
        </authorList>
    </citation>
    <scope>NUCLEOTIDE SEQUENCE [LARGE SCALE GENOMIC DNA]</scope>
    <source>
        <strain evidence="5 6">NCIMB 14900</strain>
    </source>
</reference>
<keyword evidence="1" id="KW-0805">Transcription regulation</keyword>
<dbReference type="InterPro" id="IPR018062">
    <property type="entry name" value="HTH_AraC-typ_CS"/>
</dbReference>
<keyword evidence="6" id="KW-1185">Reference proteome</keyword>
<dbReference type="SMART" id="SM00342">
    <property type="entry name" value="HTH_ARAC"/>
    <property type="match status" value="1"/>
</dbReference>
<dbReference type="Pfam" id="PF12833">
    <property type="entry name" value="HTH_18"/>
    <property type="match status" value="1"/>
</dbReference>
<dbReference type="InterPro" id="IPR035418">
    <property type="entry name" value="AraC-bd_2"/>
</dbReference>
<keyword evidence="2" id="KW-0238">DNA-binding</keyword>
<name>A0ABZ1ILR5_9PSEU</name>
<dbReference type="InterPro" id="IPR018060">
    <property type="entry name" value="HTH_AraC"/>
</dbReference>
<dbReference type="PROSITE" id="PS01124">
    <property type="entry name" value="HTH_ARAC_FAMILY_2"/>
    <property type="match status" value="1"/>
</dbReference>
<evidence type="ECO:0000256" key="2">
    <source>
        <dbReference type="ARBA" id="ARBA00023125"/>
    </source>
</evidence>
<dbReference type="InterPro" id="IPR009057">
    <property type="entry name" value="Homeodomain-like_sf"/>
</dbReference>
<accession>A0ABZ1ILR5</accession>
<protein>
    <submittedName>
        <fullName evidence="5">AraC family transcriptional regulator</fullName>
    </submittedName>
</protein>
<organism evidence="5 6">
    <name type="scientific">Amycolatopsis rhabdoformis</name>
    <dbReference type="NCBI Taxonomy" id="1448059"/>
    <lineage>
        <taxon>Bacteria</taxon>
        <taxon>Bacillati</taxon>
        <taxon>Actinomycetota</taxon>
        <taxon>Actinomycetes</taxon>
        <taxon>Pseudonocardiales</taxon>
        <taxon>Pseudonocardiaceae</taxon>
        <taxon>Amycolatopsis</taxon>
    </lineage>
</organism>
<evidence type="ECO:0000313" key="6">
    <source>
        <dbReference type="Proteomes" id="UP001330812"/>
    </source>
</evidence>
<sequence length="338" mass="36133">MQGRGPAVVDGRREPVPLREHLVVATRDPREAASEGAAALSPHRLRPLGAEGFFATRLHAVAVGGLTLAFVEYAGEVAVEATAPMDYYTLLVPVRGRLQVFKDGLVAGVPCGSGAVVGPGDGLRLRFAPGTAELIVKIPVEVLQRNVAPPLSDAPLPRFALVTGAVADWLTTVRFAAGTVDRCTGRAVPHATGELLERMVLSSLLLSHPHDGTDRLFSIDSARRRTVVVQVVDEFRRIAERGDSPPPIPDLARVHGISVRALQESFRQVVGVPPTAYLRDLRLDRAHRELTGDPSGTVAEVAHRVGFGHLGRFSGAYRRRFGVSPSATLSAARVAHRG</sequence>
<dbReference type="InterPro" id="IPR050204">
    <property type="entry name" value="AraC_XylS_family_regulators"/>
</dbReference>
<evidence type="ECO:0000256" key="3">
    <source>
        <dbReference type="ARBA" id="ARBA00023163"/>
    </source>
</evidence>
<dbReference type="EMBL" id="CP142149">
    <property type="protein sequence ID" value="WSE34728.1"/>
    <property type="molecule type" value="Genomic_DNA"/>
</dbReference>
<proteinExistence type="predicted"/>
<dbReference type="PROSITE" id="PS00041">
    <property type="entry name" value="HTH_ARAC_FAMILY_1"/>
    <property type="match status" value="1"/>
</dbReference>
<feature type="domain" description="HTH araC/xylS-type" evidence="4">
    <location>
        <begin position="248"/>
        <end position="331"/>
    </location>
</feature>
<dbReference type="PANTHER" id="PTHR46796">
    <property type="entry name" value="HTH-TYPE TRANSCRIPTIONAL ACTIVATOR RHAS-RELATED"/>
    <property type="match status" value="1"/>
</dbReference>
<gene>
    <name evidence="5" type="ORF">VSH64_22045</name>
</gene>
<dbReference type="Proteomes" id="UP001330812">
    <property type="component" value="Chromosome"/>
</dbReference>
<dbReference type="RefSeq" id="WP_326837536.1">
    <property type="nucleotide sequence ID" value="NZ_CP142149.1"/>
</dbReference>
<dbReference type="Pfam" id="PF14525">
    <property type="entry name" value="AraC_binding_2"/>
    <property type="match status" value="1"/>
</dbReference>